<keyword evidence="2" id="KW-0862">Zinc</keyword>
<dbReference type="Gene3D" id="4.10.240.10">
    <property type="entry name" value="Zn(2)-C6 fungal-type DNA-binding domain"/>
    <property type="match status" value="1"/>
</dbReference>
<dbReference type="GO" id="GO:0008270">
    <property type="term" value="F:zinc ion binding"/>
    <property type="evidence" value="ECO:0007669"/>
    <property type="project" value="InterPro"/>
</dbReference>
<evidence type="ECO:0000256" key="7">
    <source>
        <dbReference type="SAM" id="MobiDB-lite"/>
    </source>
</evidence>
<keyword evidence="4" id="KW-0238">DNA-binding</keyword>
<evidence type="ECO:0000313" key="9">
    <source>
        <dbReference type="EMBL" id="RKU46799.1"/>
    </source>
</evidence>
<evidence type="ECO:0000256" key="2">
    <source>
        <dbReference type="ARBA" id="ARBA00022833"/>
    </source>
</evidence>
<dbReference type="GO" id="GO:0045944">
    <property type="term" value="P:positive regulation of transcription by RNA polymerase II"/>
    <property type="evidence" value="ECO:0007669"/>
    <property type="project" value="TreeGrafter"/>
</dbReference>
<feature type="region of interest" description="Disordered" evidence="7">
    <location>
        <begin position="668"/>
        <end position="693"/>
    </location>
</feature>
<accession>A0A420YFX5</accession>
<dbReference type="PROSITE" id="PS00463">
    <property type="entry name" value="ZN2_CY6_FUNGAL_1"/>
    <property type="match status" value="1"/>
</dbReference>
<name>A0A420YFX5_9PEZI</name>
<dbReference type="EMBL" id="QVQW01000012">
    <property type="protein sequence ID" value="RKU46799.1"/>
    <property type="molecule type" value="Genomic_DNA"/>
</dbReference>
<organism evidence="9 10">
    <name type="scientific">Coniochaeta pulveracea</name>
    <dbReference type="NCBI Taxonomy" id="177199"/>
    <lineage>
        <taxon>Eukaryota</taxon>
        <taxon>Fungi</taxon>
        <taxon>Dikarya</taxon>
        <taxon>Ascomycota</taxon>
        <taxon>Pezizomycotina</taxon>
        <taxon>Sordariomycetes</taxon>
        <taxon>Sordariomycetidae</taxon>
        <taxon>Coniochaetales</taxon>
        <taxon>Coniochaetaceae</taxon>
        <taxon>Coniochaeta</taxon>
    </lineage>
</organism>
<dbReference type="STRING" id="177199.A0A420YFX5"/>
<dbReference type="Pfam" id="PF11951">
    <property type="entry name" value="Fungal_trans_2"/>
    <property type="match status" value="1"/>
</dbReference>
<protein>
    <recommendedName>
        <fullName evidence="8">Zn(2)-C6 fungal-type domain-containing protein</fullName>
    </recommendedName>
</protein>
<evidence type="ECO:0000259" key="8">
    <source>
        <dbReference type="PROSITE" id="PS50048"/>
    </source>
</evidence>
<dbReference type="PANTHER" id="PTHR37534">
    <property type="entry name" value="TRANSCRIPTIONAL ACTIVATOR PROTEIN UGA3"/>
    <property type="match status" value="1"/>
</dbReference>
<evidence type="ECO:0000256" key="6">
    <source>
        <dbReference type="ARBA" id="ARBA00023242"/>
    </source>
</evidence>
<feature type="compositionally biased region" description="Acidic residues" evidence="7">
    <location>
        <begin position="115"/>
        <end position="124"/>
    </location>
</feature>
<evidence type="ECO:0000256" key="3">
    <source>
        <dbReference type="ARBA" id="ARBA00023015"/>
    </source>
</evidence>
<feature type="compositionally biased region" description="Polar residues" evidence="7">
    <location>
        <begin position="94"/>
        <end position="114"/>
    </location>
</feature>
<gene>
    <name evidence="9" type="ORF">DL546_007053</name>
</gene>
<dbReference type="AlphaFoldDB" id="A0A420YFX5"/>
<feature type="compositionally biased region" description="Polar residues" evidence="7">
    <location>
        <begin position="673"/>
        <end position="682"/>
    </location>
</feature>
<feature type="compositionally biased region" description="Acidic residues" evidence="7">
    <location>
        <begin position="133"/>
        <end position="142"/>
    </location>
</feature>
<reference evidence="9 10" key="1">
    <citation type="submission" date="2018-08" db="EMBL/GenBank/DDBJ databases">
        <title>Draft genome of the lignicolous fungus Coniochaeta pulveracea.</title>
        <authorList>
            <person name="Borstlap C.J."/>
            <person name="De Witt R.N."/>
            <person name="Botha A."/>
            <person name="Volschenk H."/>
        </authorList>
    </citation>
    <scope>NUCLEOTIDE SEQUENCE [LARGE SCALE GENOMIC DNA]</scope>
    <source>
        <strain evidence="9 10">CAB683</strain>
    </source>
</reference>
<evidence type="ECO:0000256" key="4">
    <source>
        <dbReference type="ARBA" id="ARBA00023125"/>
    </source>
</evidence>
<keyword evidence="10" id="KW-1185">Reference proteome</keyword>
<dbReference type="Pfam" id="PF00172">
    <property type="entry name" value="Zn_clus"/>
    <property type="match status" value="1"/>
</dbReference>
<keyword evidence="5" id="KW-0804">Transcription</keyword>
<dbReference type="InterPro" id="IPR021858">
    <property type="entry name" value="Fun_TF"/>
</dbReference>
<evidence type="ECO:0000313" key="10">
    <source>
        <dbReference type="Proteomes" id="UP000275385"/>
    </source>
</evidence>
<sequence length="693" mass="78579">MQLPPTMHVPLSHPYQSLGYFTGFPEPIMFNPPKTQRNRRKSAPGLDHIKHRRTRSGCFTCRNRRVKCDEARPICERCKKGKRECNYPEPSKGTAASGSKEGTSRSEQASPNSSNEDDDDEEDMVRDIKLETIADESEDADDITLGQLRFTRPKNQPRHTSTSASSSAFAQGSETPSFDRAKSSSSPSVSTGTSSSLTPAVAHFPDLLAQDMGARPEFSRLPADLQFYLNYYVENITHYHYCMLTDSGNFYKEFLPMQALQNEALLYALVGFAAYHHTLKNPEGQIKDFLQYYHKSVTLLLGFLGKKEKNNIGTIMTILQLATIEEYLGDWVSLMGHQKAAMIFLKELFTPQTVTQSPIYMAILTWYVRFDVFVGLIGSFETTLPTQWFTATIEHYEAQTRAEPEKLLWKIEERSASLRLVTVEMSILYGQGARGELSQEDYFSEHRRLSNALHEWKVKWDQDPALADPSLFVRDFDRKRSPDPDDIVDPYAPGVLYHPPLFASTLLHCEWHSIIVMHESQGLTGAGPAVDEEQLVKLGYHAYQICRIFETVEMWPEAPSGTLIIIQACLAIAALFLPRDSRHHKWIRRKFALLETLGYIFPLTMRMRMAELFGDHSYVRWWLPNDEGLTPLLKSLRLFADERNATATTPQSENLREIRHIFAKMQLGGLGDSPQSDESTQAGGKGKGKEPSV</sequence>
<dbReference type="SUPFAM" id="SSF57701">
    <property type="entry name" value="Zn2/Cys6 DNA-binding domain"/>
    <property type="match status" value="1"/>
</dbReference>
<dbReference type="GO" id="GO:0000976">
    <property type="term" value="F:transcription cis-regulatory region binding"/>
    <property type="evidence" value="ECO:0007669"/>
    <property type="project" value="TreeGrafter"/>
</dbReference>
<dbReference type="OrthoDB" id="5278208at2759"/>
<dbReference type="GO" id="GO:0005634">
    <property type="term" value="C:nucleus"/>
    <property type="evidence" value="ECO:0007669"/>
    <property type="project" value="UniProtKB-SubCell"/>
</dbReference>
<dbReference type="PROSITE" id="PS50048">
    <property type="entry name" value="ZN2_CY6_FUNGAL_2"/>
    <property type="match status" value="1"/>
</dbReference>
<dbReference type="GO" id="GO:0000981">
    <property type="term" value="F:DNA-binding transcription factor activity, RNA polymerase II-specific"/>
    <property type="evidence" value="ECO:0007669"/>
    <property type="project" value="InterPro"/>
</dbReference>
<dbReference type="PANTHER" id="PTHR37534:SF10">
    <property type="entry name" value="ZN(II)2CYS6 TRANSCRIPTION FACTOR (EUROFUNG)"/>
    <property type="match status" value="1"/>
</dbReference>
<dbReference type="InterPro" id="IPR036864">
    <property type="entry name" value="Zn2-C6_fun-type_DNA-bd_sf"/>
</dbReference>
<dbReference type="Proteomes" id="UP000275385">
    <property type="component" value="Unassembled WGS sequence"/>
</dbReference>
<keyword evidence="6" id="KW-0539">Nucleus</keyword>
<keyword evidence="3" id="KW-0805">Transcription regulation</keyword>
<dbReference type="InterPro" id="IPR001138">
    <property type="entry name" value="Zn2Cys6_DnaBD"/>
</dbReference>
<feature type="domain" description="Zn(2)-C6 fungal-type" evidence="8">
    <location>
        <begin position="57"/>
        <end position="87"/>
    </location>
</feature>
<comment type="caution">
    <text evidence="9">The sequence shown here is derived from an EMBL/GenBank/DDBJ whole genome shotgun (WGS) entry which is preliminary data.</text>
</comment>
<evidence type="ECO:0000256" key="5">
    <source>
        <dbReference type="ARBA" id="ARBA00023163"/>
    </source>
</evidence>
<evidence type="ECO:0000256" key="1">
    <source>
        <dbReference type="ARBA" id="ARBA00004123"/>
    </source>
</evidence>
<proteinExistence type="predicted"/>
<feature type="compositionally biased region" description="Low complexity" evidence="7">
    <location>
        <begin position="183"/>
        <end position="197"/>
    </location>
</feature>
<dbReference type="SMART" id="SM00066">
    <property type="entry name" value="GAL4"/>
    <property type="match status" value="1"/>
</dbReference>
<feature type="region of interest" description="Disordered" evidence="7">
    <location>
        <begin position="82"/>
        <end position="197"/>
    </location>
</feature>
<comment type="subcellular location">
    <subcellularLocation>
        <location evidence="1">Nucleus</location>
    </subcellularLocation>
</comment>
<dbReference type="CDD" id="cd00067">
    <property type="entry name" value="GAL4"/>
    <property type="match status" value="1"/>
</dbReference>